<evidence type="ECO:0000256" key="4">
    <source>
        <dbReference type="ARBA" id="ARBA00022692"/>
    </source>
</evidence>
<evidence type="ECO:0000256" key="6">
    <source>
        <dbReference type="ARBA" id="ARBA00023136"/>
    </source>
</evidence>
<evidence type="ECO:0000259" key="8">
    <source>
        <dbReference type="PROSITE" id="PS50928"/>
    </source>
</evidence>
<dbReference type="SUPFAM" id="SSF161098">
    <property type="entry name" value="MetI-like"/>
    <property type="match status" value="1"/>
</dbReference>
<feature type="transmembrane region" description="Helical" evidence="7">
    <location>
        <begin position="186"/>
        <end position="204"/>
    </location>
</feature>
<keyword evidence="5 7" id="KW-1133">Transmembrane helix</keyword>
<comment type="subcellular location">
    <subcellularLocation>
        <location evidence="1">Cell membrane</location>
        <topology evidence="1">Multi-pass membrane protein</topology>
    </subcellularLocation>
</comment>
<dbReference type="GO" id="GO:0005886">
    <property type="term" value="C:plasma membrane"/>
    <property type="evidence" value="ECO:0007669"/>
    <property type="project" value="UniProtKB-SubCell"/>
</dbReference>
<dbReference type="Pfam" id="PF00528">
    <property type="entry name" value="BPD_transp_1"/>
    <property type="match status" value="1"/>
</dbReference>
<dbReference type="InterPro" id="IPR050366">
    <property type="entry name" value="BP-dependent_transpt_permease"/>
</dbReference>
<dbReference type="PROSITE" id="PS50928">
    <property type="entry name" value="ABC_TM1"/>
    <property type="match status" value="1"/>
</dbReference>
<keyword evidence="3" id="KW-1003">Cell membrane</keyword>
<dbReference type="GO" id="GO:0055085">
    <property type="term" value="P:transmembrane transport"/>
    <property type="evidence" value="ECO:0007669"/>
    <property type="project" value="InterPro"/>
</dbReference>
<evidence type="ECO:0000256" key="2">
    <source>
        <dbReference type="ARBA" id="ARBA00022448"/>
    </source>
</evidence>
<evidence type="ECO:0000256" key="3">
    <source>
        <dbReference type="ARBA" id="ARBA00022475"/>
    </source>
</evidence>
<evidence type="ECO:0000313" key="9">
    <source>
        <dbReference type="EMBL" id="MPM31161.1"/>
    </source>
</evidence>
<accession>A0A644YTF8</accession>
<dbReference type="PANTHER" id="PTHR43386:SF1">
    <property type="entry name" value="D,D-DIPEPTIDE TRANSPORT SYSTEM PERMEASE PROTEIN DDPC-RELATED"/>
    <property type="match status" value="1"/>
</dbReference>
<comment type="caution">
    <text evidence="9">The sequence shown here is derived from an EMBL/GenBank/DDBJ whole genome shotgun (WGS) entry which is preliminary data.</text>
</comment>
<proteinExistence type="predicted"/>
<dbReference type="InterPro" id="IPR000515">
    <property type="entry name" value="MetI-like"/>
</dbReference>
<dbReference type="Gene3D" id="1.10.3720.10">
    <property type="entry name" value="MetI-like"/>
    <property type="match status" value="1"/>
</dbReference>
<feature type="domain" description="ABC transmembrane type-1" evidence="8">
    <location>
        <begin position="122"/>
        <end position="313"/>
    </location>
</feature>
<name>A0A644YTF8_9ZZZZ</name>
<gene>
    <name evidence="9" type="ORF">SDC9_77715</name>
</gene>
<organism evidence="9">
    <name type="scientific">bioreactor metagenome</name>
    <dbReference type="NCBI Taxonomy" id="1076179"/>
    <lineage>
        <taxon>unclassified sequences</taxon>
        <taxon>metagenomes</taxon>
        <taxon>ecological metagenomes</taxon>
    </lineage>
</organism>
<sequence>MASFLAPVIAPYPEEGLTDDIFFTDEVPKYSSYNPIEVITEKIIRLGYKEDLNDLDKLEDYDYLSGLGYLEEDSIFQIVTLASTLRMYKDMEAEGQNIILKPNFFGRDELGRDVFSRILYAGRVSLTIGFVSVGISVVIGTLWGCIAGYYGGWIDNIMMRIVDAIMCIPTFILLVTVMSIFEPSIFNVMIVLGLTSWTGLARMVRGEFLSLMKRDYAEAARGVGAKDVRIIFRHILPNAIAPIIVNATMGIAGAILSESALSFFGIGVQPPYASWGNMLTNAQELNTMLNAPWKAFYPGAFIFITVLSFNFLGDGLRDALDPRLKQ</sequence>
<keyword evidence="4 7" id="KW-0812">Transmembrane</keyword>
<evidence type="ECO:0000256" key="5">
    <source>
        <dbReference type="ARBA" id="ARBA00022989"/>
    </source>
</evidence>
<dbReference type="CDD" id="cd06261">
    <property type="entry name" value="TM_PBP2"/>
    <property type="match status" value="1"/>
</dbReference>
<feature type="transmembrane region" description="Helical" evidence="7">
    <location>
        <begin position="235"/>
        <end position="256"/>
    </location>
</feature>
<dbReference type="InterPro" id="IPR035906">
    <property type="entry name" value="MetI-like_sf"/>
</dbReference>
<feature type="transmembrane region" description="Helical" evidence="7">
    <location>
        <begin position="295"/>
        <end position="313"/>
    </location>
</feature>
<feature type="transmembrane region" description="Helical" evidence="7">
    <location>
        <begin position="161"/>
        <end position="180"/>
    </location>
</feature>
<feature type="transmembrane region" description="Helical" evidence="7">
    <location>
        <begin position="126"/>
        <end position="149"/>
    </location>
</feature>
<reference evidence="9" key="1">
    <citation type="submission" date="2019-08" db="EMBL/GenBank/DDBJ databases">
        <authorList>
            <person name="Kucharzyk K."/>
            <person name="Murdoch R.W."/>
            <person name="Higgins S."/>
            <person name="Loffler F."/>
        </authorList>
    </citation>
    <scope>NUCLEOTIDE SEQUENCE</scope>
</reference>
<evidence type="ECO:0000256" key="7">
    <source>
        <dbReference type="SAM" id="Phobius"/>
    </source>
</evidence>
<protein>
    <recommendedName>
        <fullName evidence="8">ABC transmembrane type-1 domain-containing protein</fullName>
    </recommendedName>
</protein>
<dbReference type="EMBL" id="VSSQ01005994">
    <property type="protein sequence ID" value="MPM31161.1"/>
    <property type="molecule type" value="Genomic_DNA"/>
</dbReference>
<dbReference type="PANTHER" id="PTHR43386">
    <property type="entry name" value="OLIGOPEPTIDE TRANSPORT SYSTEM PERMEASE PROTEIN APPC"/>
    <property type="match status" value="1"/>
</dbReference>
<dbReference type="AlphaFoldDB" id="A0A644YTF8"/>
<keyword evidence="2" id="KW-0813">Transport</keyword>
<evidence type="ECO:0000256" key="1">
    <source>
        <dbReference type="ARBA" id="ARBA00004651"/>
    </source>
</evidence>
<keyword evidence="6 7" id="KW-0472">Membrane</keyword>